<gene>
    <name evidence="3" type="ORF">C5Y83_07940</name>
</gene>
<evidence type="ECO:0000256" key="1">
    <source>
        <dbReference type="SAM" id="MobiDB-lite"/>
    </source>
</evidence>
<evidence type="ECO:0000256" key="2">
    <source>
        <dbReference type="SAM" id="SignalP"/>
    </source>
</evidence>
<reference evidence="3 4" key="1">
    <citation type="submission" date="2018-02" db="EMBL/GenBank/DDBJ databases">
        <title>Comparative genomes isolates from brazilian mangrove.</title>
        <authorList>
            <person name="Araujo J.E."/>
            <person name="Taketani R.G."/>
            <person name="Silva M.C.P."/>
            <person name="Loureco M.V."/>
            <person name="Andreote F.D."/>
        </authorList>
    </citation>
    <scope>NUCLEOTIDE SEQUENCE [LARGE SCALE GENOMIC DNA]</scope>
    <source>
        <strain evidence="3 4">Hex-1 MGV</strain>
    </source>
</reference>
<protein>
    <recommendedName>
        <fullName evidence="5">Bacteriophage Mu GpT domain-containing protein</fullName>
    </recommendedName>
</protein>
<feature type="signal peptide" evidence="2">
    <location>
        <begin position="1"/>
        <end position="23"/>
    </location>
</feature>
<dbReference type="AlphaFoldDB" id="A0A2S8FUK0"/>
<evidence type="ECO:0000313" key="3">
    <source>
        <dbReference type="EMBL" id="PQO35858.1"/>
    </source>
</evidence>
<accession>A0A2S8FUK0</accession>
<dbReference type="OrthoDB" id="9806592at2"/>
<dbReference type="RefSeq" id="WP_105329147.1">
    <property type="nucleotide sequence ID" value="NZ_PUHY01000006.1"/>
</dbReference>
<evidence type="ECO:0000313" key="4">
    <source>
        <dbReference type="Proteomes" id="UP000238322"/>
    </source>
</evidence>
<keyword evidence="2" id="KW-0732">Signal</keyword>
<sequence length="765" mass="81921">MKTRNFANLFGLLPTLHASGATAAALPGVPDHLPESFTMEAEGSVEFLESAGDGEGEGGSTVPKFSMIAYRGGKMRPAGWGGDVVLDLAGTKIAKGKRPALLNHDAKNPVGHFDDGGIQNTGKVIKAAGVLSVESDDQRKIIQSSRDGFPWKSSIGAAPDWSKVEYIEAGDSRHVNGKVQRGPFIYVGAALVHEVSFVTIAGDDTSSAAVKANRSREGSNTMNFEQWLEAAGWDIETLTAKQHKSLRAAYQAEMQASGNGSGSETDTEPTNTGGNLNAGGQANQEDGQDELSPADQLRAEGAAEVERQGRLRGLFAQAQLGDDRRTELHAQAVRENWNADKVELEILRASRADVNNGGQFAIHSVNKNLTAGAMVASLSQSLGVPEEIAARGVSEKDMNTANQAANRNLTLHALMDIVILQANGYGFTGNRKSTEFIRAAANADRMLCADGFSSLNASGNTTISLTGVLGNVANKSLIAAFESVETVYQMLCRRSTHSDFKSHTRLRLDINGGYQKVGPDGQLKHSKMSEASYSNKLETFGTMLTLTRQDMINDDLDAFNQIVTQLGIMAGTVMEEEFWKLVLADPNSFFSAGNKNLTEGTDYALSIDGLTKGEAAFSDRVKSDGTPILISPKYLVTGSTLKTTARELYDETKVNVSTTANKAQFASNPHAGNYTPVSSSYMNNTAIRDRAGKAISGQSTTKWMLLADPRVRAAFVVASLNGNDKPTIESDESAFNTLGMQWRGFHDFGFGNEEPEAVMQFTGVA</sequence>
<evidence type="ECO:0008006" key="5">
    <source>
        <dbReference type="Google" id="ProtNLM"/>
    </source>
</evidence>
<feature type="chain" id="PRO_5015548911" description="Bacteriophage Mu GpT domain-containing protein" evidence="2">
    <location>
        <begin position="24"/>
        <end position="765"/>
    </location>
</feature>
<feature type="compositionally biased region" description="Low complexity" evidence="1">
    <location>
        <begin position="270"/>
        <end position="284"/>
    </location>
</feature>
<organism evidence="3 4">
    <name type="scientific">Blastopirellula marina</name>
    <dbReference type="NCBI Taxonomy" id="124"/>
    <lineage>
        <taxon>Bacteria</taxon>
        <taxon>Pseudomonadati</taxon>
        <taxon>Planctomycetota</taxon>
        <taxon>Planctomycetia</taxon>
        <taxon>Pirellulales</taxon>
        <taxon>Pirellulaceae</taxon>
        <taxon>Blastopirellula</taxon>
    </lineage>
</organism>
<feature type="region of interest" description="Disordered" evidence="1">
    <location>
        <begin position="253"/>
        <end position="292"/>
    </location>
</feature>
<dbReference type="Pfam" id="PF25209">
    <property type="entry name" value="Phage_capsid_4"/>
    <property type="match status" value="1"/>
</dbReference>
<comment type="caution">
    <text evidence="3">The sequence shown here is derived from an EMBL/GenBank/DDBJ whole genome shotgun (WGS) entry which is preliminary data.</text>
</comment>
<feature type="compositionally biased region" description="Polar residues" evidence="1">
    <location>
        <begin position="254"/>
        <end position="264"/>
    </location>
</feature>
<name>A0A2S8FUK0_9BACT</name>
<dbReference type="Proteomes" id="UP000238322">
    <property type="component" value="Unassembled WGS sequence"/>
</dbReference>
<proteinExistence type="predicted"/>
<dbReference type="EMBL" id="PUHY01000006">
    <property type="protein sequence ID" value="PQO35858.1"/>
    <property type="molecule type" value="Genomic_DNA"/>
</dbReference>